<protein>
    <submittedName>
        <fullName evidence="4">Spastin like protein spas-1</fullName>
    </submittedName>
</protein>
<organism evidence="4 5">
    <name type="scientific">Astathelohania contejeani</name>
    <dbReference type="NCBI Taxonomy" id="164912"/>
    <lineage>
        <taxon>Eukaryota</taxon>
        <taxon>Fungi</taxon>
        <taxon>Fungi incertae sedis</taxon>
        <taxon>Microsporidia</taxon>
        <taxon>Astathelohaniidae</taxon>
        <taxon>Astathelohania</taxon>
    </lineage>
</organism>
<comment type="caution">
    <text evidence="4">The sequence shown here is derived from an EMBL/GenBank/DDBJ whole genome shotgun (WGS) entry which is preliminary data.</text>
</comment>
<dbReference type="InterPro" id="IPR003959">
    <property type="entry name" value="ATPase_AAA_core"/>
</dbReference>
<dbReference type="Gene3D" id="1.10.8.60">
    <property type="match status" value="1"/>
</dbReference>
<dbReference type="InterPro" id="IPR003593">
    <property type="entry name" value="AAA+_ATPase"/>
</dbReference>
<accession>A0ABQ7I1Z8</accession>
<keyword evidence="1" id="KW-0547">Nucleotide-binding</keyword>
<dbReference type="Pfam" id="PF00004">
    <property type="entry name" value="AAA"/>
    <property type="match status" value="1"/>
</dbReference>
<dbReference type="SMART" id="SM00382">
    <property type="entry name" value="AAA"/>
    <property type="match status" value="1"/>
</dbReference>
<evidence type="ECO:0000256" key="2">
    <source>
        <dbReference type="SAM" id="Phobius"/>
    </source>
</evidence>
<dbReference type="PANTHER" id="PTHR23074:SF83">
    <property type="entry name" value="VACUOLAR PROTEIN SORTING-ASSOCIATED PROTEIN 4A"/>
    <property type="match status" value="1"/>
</dbReference>
<dbReference type="InterPro" id="IPR027417">
    <property type="entry name" value="P-loop_NTPase"/>
</dbReference>
<dbReference type="PANTHER" id="PTHR23074">
    <property type="entry name" value="AAA DOMAIN-CONTAINING"/>
    <property type="match status" value="1"/>
</dbReference>
<comment type="similarity">
    <text evidence="1">Belongs to the AAA ATPase family.</text>
</comment>
<evidence type="ECO:0000256" key="1">
    <source>
        <dbReference type="RuleBase" id="RU003651"/>
    </source>
</evidence>
<keyword evidence="2" id="KW-0472">Membrane</keyword>
<reference evidence="4 5" key="1">
    <citation type="submission" date="2019-01" db="EMBL/GenBank/DDBJ databases">
        <title>Genomes sequencing and comparative genomics of infectious freshwater microsporidia, Cucumispora dikerogammari and Thelohania contejeani.</title>
        <authorList>
            <person name="Cormier A."/>
            <person name="Giraud I."/>
            <person name="Wattier R."/>
            <person name="Teixeira M."/>
            <person name="Grandjean F."/>
            <person name="Rigaud T."/>
            <person name="Cordaux R."/>
        </authorList>
    </citation>
    <scope>NUCLEOTIDE SEQUENCE [LARGE SCALE GENOMIC DNA]</scope>
    <source>
        <strain evidence="4">T1</strain>
        <tissue evidence="4">Spores</tissue>
    </source>
</reference>
<sequence length="425" mass="49323">MNNQKIDDKEIPAILELYKPTLYHIHKHPPKRRDEDITIDLISLLVYQRLVGVNNRKSRNPSGFNKFKMLGLLLSVLSMGIIIYLNRGQFGINDLNSNFIIENDVSKFESIPFYGKQELLDDLVAYYTRIIYIIETGDINLMHAKLSPVKKNLLLYGPPGTGKTLLVKKLVYYLDLNLKHKLLRKLYGDMKYRSMTKSEIDKEIKKMDGMVRFIFVQPSNLARKYVGETEQLIRELIRMASRNQKGKATFVFIDEIDAFTGDRDKDEAAYMNNMKSELLGTLDGANNNIEDCMMIIGATNYEKKIDPSFLRRFELKIFSNVPEANERKELINSFLSNHKYGFDTQQIKQLVEASKGLSQSQISRVFSMANDTSVEIDVDYSFDYIKDLFESYSIKGKDPKENELIPTNFSKFENRRQFIYYINAN</sequence>
<keyword evidence="2" id="KW-0812">Transmembrane</keyword>
<evidence type="ECO:0000313" key="4">
    <source>
        <dbReference type="EMBL" id="KAF7684464.1"/>
    </source>
</evidence>
<dbReference type="Gene3D" id="3.40.50.300">
    <property type="entry name" value="P-loop containing nucleotide triphosphate hydrolases"/>
    <property type="match status" value="2"/>
</dbReference>
<dbReference type="SUPFAM" id="SSF52540">
    <property type="entry name" value="P-loop containing nucleoside triphosphate hydrolases"/>
    <property type="match status" value="1"/>
</dbReference>
<keyword evidence="1" id="KW-0067">ATP-binding</keyword>
<dbReference type="InterPro" id="IPR050304">
    <property type="entry name" value="MT-severing_AAA_ATPase"/>
</dbReference>
<keyword evidence="5" id="KW-1185">Reference proteome</keyword>
<proteinExistence type="inferred from homology"/>
<evidence type="ECO:0000259" key="3">
    <source>
        <dbReference type="SMART" id="SM00382"/>
    </source>
</evidence>
<feature type="domain" description="AAA+ ATPase" evidence="3">
    <location>
        <begin position="149"/>
        <end position="323"/>
    </location>
</feature>
<feature type="transmembrane region" description="Helical" evidence="2">
    <location>
        <begin position="67"/>
        <end position="85"/>
    </location>
</feature>
<gene>
    <name evidence="4" type="primary">spas-1</name>
    <name evidence="4" type="ORF">TCON_0334</name>
</gene>
<dbReference type="Proteomes" id="UP001516464">
    <property type="component" value="Unassembled WGS sequence"/>
</dbReference>
<dbReference type="PROSITE" id="PS00674">
    <property type="entry name" value="AAA"/>
    <property type="match status" value="1"/>
</dbReference>
<name>A0ABQ7I1Z8_9MICR</name>
<dbReference type="InterPro" id="IPR003960">
    <property type="entry name" value="ATPase_AAA_CS"/>
</dbReference>
<evidence type="ECO:0000313" key="5">
    <source>
        <dbReference type="Proteomes" id="UP001516464"/>
    </source>
</evidence>
<keyword evidence="2" id="KW-1133">Transmembrane helix</keyword>
<dbReference type="EMBL" id="SBIQ01000012">
    <property type="protein sequence ID" value="KAF7684464.1"/>
    <property type="molecule type" value="Genomic_DNA"/>
</dbReference>